<dbReference type="InterPro" id="IPR052173">
    <property type="entry name" value="Beta-lactam_resp_regulator"/>
</dbReference>
<dbReference type="Pfam" id="PF05569">
    <property type="entry name" value="Peptidase_M56"/>
    <property type="match status" value="1"/>
</dbReference>
<reference evidence="3 4" key="1">
    <citation type="journal article" date="2012" name="J. Bacteriol.">
        <title>Genome Sequence of the Filamentous Bacterium Fibrisoma limi BUZ 3T.</title>
        <authorList>
            <person name="Filippini M."/>
            <person name="Qi W."/>
            <person name="Jaenicke S."/>
            <person name="Goesmann A."/>
            <person name="Smits T.H."/>
            <person name="Bagheri H.C."/>
        </authorList>
    </citation>
    <scope>NUCLEOTIDE SEQUENCE [LARGE SCALE GENOMIC DNA]</scope>
    <source>
        <strain evidence="4">BUZ 3T</strain>
    </source>
</reference>
<keyword evidence="4" id="KW-1185">Reference proteome</keyword>
<evidence type="ECO:0000256" key="1">
    <source>
        <dbReference type="SAM" id="Phobius"/>
    </source>
</evidence>
<dbReference type="Proteomes" id="UP000009309">
    <property type="component" value="Unassembled WGS sequence"/>
</dbReference>
<dbReference type="STRING" id="1185876.BN8_01459"/>
<feature type="transmembrane region" description="Helical" evidence="1">
    <location>
        <begin position="270"/>
        <end position="291"/>
    </location>
</feature>
<gene>
    <name evidence="3" type="ORF">BN8_01459</name>
</gene>
<name>I2GEY1_9BACT</name>
<dbReference type="PANTHER" id="PTHR34978">
    <property type="entry name" value="POSSIBLE SENSOR-TRANSDUCER PROTEIN BLAR"/>
    <property type="match status" value="1"/>
</dbReference>
<evidence type="ECO:0000313" key="4">
    <source>
        <dbReference type="Proteomes" id="UP000009309"/>
    </source>
</evidence>
<feature type="domain" description="Peptidase M56" evidence="2">
    <location>
        <begin position="172"/>
        <end position="264"/>
    </location>
</feature>
<keyword evidence="1" id="KW-0812">Transmembrane</keyword>
<feature type="transmembrane region" description="Helical" evidence="1">
    <location>
        <begin position="5"/>
        <end position="22"/>
    </location>
</feature>
<feature type="transmembrane region" description="Helical" evidence="1">
    <location>
        <begin position="97"/>
        <end position="116"/>
    </location>
</feature>
<keyword evidence="1" id="KW-1133">Transmembrane helix</keyword>
<dbReference type="EMBL" id="CAIT01000005">
    <property type="protein sequence ID" value="CCH52456.1"/>
    <property type="molecule type" value="Genomic_DNA"/>
</dbReference>
<dbReference type="PANTHER" id="PTHR34978:SF3">
    <property type="entry name" value="SLR0241 PROTEIN"/>
    <property type="match status" value="1"/>
</dbReference>
<dbReference type="RefSeq" id="WP_009281040.1">
    <property type="nucleotide sequence ID" value="NZ_CAIT01000005.1"/>
</dbReference>
<proteinExistence type="predicted"/>
<dbReference type="InterPro" id="IPR008756">
    <property type="entry name" value="Peptidase_M56"/>
</dbReference>
<sequence>MTAYLLNSCLCLLLTYGLYKIWLENESIHRFKRFYLLASLLASAGIPFIPGTLFNLWPDHQMAAISPDLPSVLLDRPAVVSLPEPDVVTSPADTLWAYWWLLLYFMVTALLTLRFVRNCASLLHQAHRQPKRLTPGATLIRATGPNVPYTFLWYIFIDEAAFDRDDMDGELLTHELAHARQWHTLDVLLIELLLCIGWFNPLLWQFRKAIQLNHEFLADEAVNQTYQRISHYQTLILSRMHQPASVALTSALTFQTTKQRFMMMTKHTSLFRVWLAGGATFALLLVLVAFLSAPTVAQTTQPTQPPMVTAPRQAPRTTNVSDFEQRYGDKFVAIPVRRGKPIVRKTYSELSPDEKKRVVLIPPQDRKTPSEAEFNSWKNPKKFGVWVDGKRARNFANTSLKASDIASYSGSYVHKNARQPEGYLYQMDLMTNSYYEAYLKESYRIHFWFLSKEIRLKRNSVRFGHRAKGLKAPFAPVPSIKIFRFLG</sequence>
<accession>I2GEY1</accession>
<dbReference type="AlphaFoldDB" id="I2GEY1"/>
<organism evidence="3 4">
    <name type="scientific">Fibrisoma limi BUZ 3</name>
    <dbReference type="NCBI Taxonomy" id="1185876"/>
    <lineage>
        <taxon>Bacteria</taxon>
        <taxon>Pseudomonadati</taxon>
        <taxon>Bacteroidota</taxon>
        <taxon>Cytophagia</taxon>
        <taxon>Cytophagales</taxon>
        <taxon>Spirosomataceae</taxon>
        <taxon>Fibrisoma</taxon>
    </lineage>
</organism>
<evidence type="ECO:0000313" key="3">
    <source>
        <dbReference type="EMBL" id="CCH52456.1"/>
    </source>
</evidence>
<keyword evidence="1" id="KW-0472">Membrane</keyword>
<feature type="transmembrane region" description="Helical" evidence="1">
    <location>
        <begin position="182"/>
        <end position="204"/>
    </location>
</feature>
<dbReference type="eggNOG" id="COG4219">
    <property type="taxonomic scope" value="Bacteria"/>
</dbReference>
<feature type="transmembrane region" description="Helical" evidence="1">
    <location>
        <begin position="137"/>
        <end position="157"/>
    </location>
</feature>
<protein>
    <recommendedName>
        <fullName evidence="2">Peptidase M56 domain-containing protein</fullName>
    </recommendedName>
</protein>
<comment type="caution">
    <text evidence="3">The sequence shown here is derived from an EMBL/GenBank/DDBJ whole genome shotgun (WGS) entry which is preliminary data.</text>
</comment>
<evidence type="ECO:0000259" key="2">
    <source>
        <dbReference type="Pfam" id="PF05569"/>
    </source>
</evidence>
<feature type="transmembrane region" description="Helical" evidence="1">
    <location>
        <begin position="34"/>
        <end position="57"/>
    </location>
</feature>
<dbReference type="OrthoDB" id="1522859at2"/>